<dbReference type="InterPro" id="IPR049031">
    <property type="entry name" value="T2SSK_SAM-like_1st"/>
</dbReference>
<evidence type="ECO:0000256" key="9">
    <source>
        <dbReference type="ARBA" id="ARBA00023136"/>
    </source>
</evidence>
<organism evidence="15 16">
    <name type="scientific">Reinekea marinisedimentorum</name>
    <dbReference type="NCBI Taxonomy" id="230495"/>
    <lineage>
        <taxon>Bacteria</taxon>
        <taxon>Pseudomonadati</taxon>
        <taxon>Pseudomonadota</taxon>
        <taxon>Gammaproteobacteria</taxon>
        <taxon>Oceanospirillales</taxon>
        <taxon>Saccharospirillaceae</taxon>
        <taxon>Reinekea</taxon>
    </lineage>
</organism>
<keyword evidence="16" id="KW-1185">Reference proteome</keyword>
<keyword evidence="5 10" id="KW-0997">Cell inner membrane</keyword>
<dbReference type="InterPro" id="IPR005628">
    <property type="entry name" value="GspK"/>
</dbReference>
<evidence type="ECO:0000313" key="15">
    <source>
        <dbReference type="EMBL" id="TCS42537.1"/>
    </source>
</evidence>
<dbReference type="NCBIfam" id="NF037980">
    <property type="entry name" value="T2SS_GspK"/>
    <property type="match status" value="1"/>
</dbReference>
<protein>
    <recommendedName>
        <fullName evidence="10">Type II secretion system protein K</fullName>
    </recommendedName>
</protein>
<comment type="subcellular location">
    <subcellularLocation>
        <location evidence="1 10">Cell inner membrane</location>
    </subcellularLocation>
</comment>
<sequence length="329" mass="37058">MIKNQRGFALIQVMLVFAILIIVAAKMQYEQRLQIERTRQMLFISQAQAYTESAEGVATVGLYLDAEYTDNDNFYEAWSTTTSVYPPADGWLLGAELNDLQGRFNLNWLSTDGSNRANAAKGFKRLLTLLEQDEDIADELLNWFDSESSIDQDYNDQQPPYAPSYHLMADVSELLLLKSVSYDAYSELAPYLSALPAGSALNVNTAPVAVIQSIASYIDDSSAEELVANREEEGYDSTSDFLDHEIFESNEDEDRYISSLSVNSEWFELYTEVSFENRVHRTTSLLYRNGSDVTLYGRNRSVSEANHIPGDPVKIDTSTDAQSDEELEQ</sequence>
<dbReference type="EMBL" id="SLZR01000003">
    <property type="protein sequence ID" value="TCS42537.1"/>
    <property type="molecule type" value="Genomic_DNA"/>
</dbReference>
<dbReference type="InterPro" id="IPR045584">
    <property type="entry name" value="Pilin-like"/>
</dbReference>
<evidence type="ECO:0000256" key="3">
    <source>
        <dbReference type="ARBA" id="ARBA00022448"/>
    </source>
</evidence>
<dbReference type="PANTHER" id="PTHR38831:SF1">
    <property type="entry name" value="TYPE II SECRETION SYSTEM PROTEIN K-RELATED"/>
    <property type="match status" value="1"/>
</dbReference>
<evidence type="ECO:0000313" key="16">
    <source>
        <dbReference type="Proteomes" id="UP000295793"/>
    </source>
</evidence>
<evidence type="ECO:0000256" key="8">
    <source>
        <dbReference type="ARBA" id="ARBA00022989"/>
    </source>
</evidence>
<dbReference type="AlphaFoldDB" id="A0A4R3IAJ5"/>
<evidence type="ECO:0000256" key="12">
    <source>
        <dbReference type="SAM" id="Phobius"/>
    </source>
</evidence>
<feature type="transmembrane region" description="Helical" evidence="12">
    <location>
        <begin position="7"/>
        <end position="29"/>
    </location>
</feature>
<evidence type="ECO:0000256" key="5">
    <source>
        <dbReference type="ARBA" id="ARBA00022519"/>
    </source>
</evidence>
<dbReference type="GO" id="GO:0009306">
    <property type="term" value="P:protein secretion"/>
    <property type="evidence" value="ECO:0007669"/>
    <property type="project" value="InterPro"/>
</dbReference>
<feature type="domain" description="T2SS protein K first SAM-like" evidence="14">
    <location>
        <begin position="102"/>
        <end position="197"/>
    </location>
</feature>
<evidence type="ECO:0000256" key="7">
    <source>
        <dbReference type="ARBA" id="ARBA00022927"/>
    </source>
</evidence>
<feature type="region of interest" description="Disordered" evidence="11">
    <location>
        <begin position="302"/>
        <end position="329"/>
    </location>
</feature>
<reference evidence="15 16" key="1">
    <citation type="submission" date="2019-03" db="EMBL/GenBank/DDBJ databases">
        <title>Genomic Encyclopedia of Archaeal and Bacterial Type Strains, Phase II (KMG-II): from individual species to whole genera.</title>
        <authorList>
            <person name="Goeker M."/>
        </authorList>
    </citation>
    <scope>NUCLEOTIDE SEQUENCE [LARGE SCALE GENOMIC DNA]</scope>
    <source>
        <strain evidence="15 16">DSM 15388</strain>
    </source>
</reference>
<dbReference type="PIRSF" id="PIRSF002786">
    <property type="entry name" value="XcpX"/>
    <property type="match status" value="1"/>
</dbReference>
<evidence type="ECO:0000256" key="4">
    <source>
        <dbReference type="ARBA" id="ARBA00022475"/>
    </source>
</evidence>
<evidence type="ECO:0000256" key="6">
    <source>
        <dbReference type="ARBA" id="ARBA00022692"/>
    </source>
</evidence>
<dbReference type="InterPro" id="IPR038072">
    <property type="entry name" value="GspK_central_sf"/>
</dbReference>
<keyword evidence="3 10" id="KW-0813">Transport</keyword>
<keyword evidence="7" id="KW-0653">Protein transport</keyword>
<evidence type="ECO:0000256" key="10">
    <source>
        <dbReference type="PIRNR" id="PIRNR002786"/>
    </source>
</evidence>
<dbReference type="PANTHER" id="PTHR38831">
    <property type="entry name" value="TYPE II SECRETION SYSTEM PROTEIN K"/>
    <property type="match status" value="1"/>
</dbReference>
<evidence type="ECO:0000256" key="11">
    <source>
        <dbReference type="SAM" id="MobiDB-lite"/>
    </source>
</evidence>
<dbReference type="Pfam" id="PF03934">
    <property type="entry name" value="T2SSK"/>
    <property type="match status" value="1"/>
</dbReference>
<proteinExistence type="inferred from homology"/>
<dbReference type="Gene3D" id="1.10.40.60">
    <property type="entry name" value="EpsJ-like"/>
    <property type="match status" value="2"/>
</dbReference>
<dbReference type="OrthoDB" id="9788973at2"/>
<dbReference type="SUPFAM" id="SSF158544">
    <property type="entry name" value="GspK insert domain-like"/>
    <property type="match status" value="2"/>
</dbReference>
<accession>A0A4R3IAJ5</accession>
<comment type="similarity">
    <text evidence="2 10">Belongs to the GSP K family.</text>
</comment>
<keyword evidence="8 12" id="KW-1133">Transmembrane helix</keyword>
<keyword evidence="4 10" id="KW-1003">Cell membrane</keyword>
<evidence type="ECO:0000259" key="14">
    <source>
        <dbReference type="Pfam" id="PF21687"/>
    </source>
</evidence>
<keyword evidence="9 10" id="KW-0472">Membrane</keyword>
<dbReference type="SUPFAM" id="SSF54523">
    <property type="entry name" value="Pili subunits"/>
    <property type="match status" value="1"/>
</dbReference>
<feature type="domain" description="T2SS protein K second SAM-like" evidence="13">
    <location>
        <begin position="201"/>
        <end position="249"/>
    </location>
</feature>
<evidence type="ECO:0000259" key="13">
    <source>
        <dbReference type="Pfam" id="PF03934"/>
    </source>
</evidence>
<dbReference type="GO" id="GO:0005886">
    <property type="term" value="C:plasma membrane"/>
    <property type="evidence" value="ECO:0007669"/>
    <property type="project" value="UniProtKB-SubCell"/>
</dbReference>
<evidence type="ECO:0000256" key="1">
    <source>
        <dbReference type="ARBA" id="ARBA00004533"/>
    </source>
</evidence>
<comment type="caution">
    <text evidence="15">The sequence shown here is derived from an EMBL/GenBank/DDBJ whole genome shotgun (WGS) entry which is preliminary data.</text>
</comment>
<dbReference type="Gene3D" id="3.30.1300.30">
    <property type="entry name" value="GSPII I/J protein-like"/>
    <property type="match status" value="1"/>
</dbReference>
<name>A0A4R3IAJ5_9GAMM</name>
<dbReference type="Pfam" id="PF21687">
    <property type="entry name" value="T2SSK_1st"/>
    <property type="match status" value="1"/>
</dbReference>
<dbReference type="Proteomes" id="UP000295793">
    <property type="component" value="Unassembled WGS sequence"/>
</dbReference>
<keyword evidence="6 12" id="KW-0812">Transmembrane</keyword>
<evidence type="ECO:0000256" key="2">
    <source>
        <dbReference type="ARBA" id="ARBA00007246"/>
    </source>
</evidence>
<gene>
    <name evidence="15" type="ORF">BCF53_103198</name>
</gene>
<dbReference type="InterPro" id="IPR049179">
    <property type="entry name" value="T2SSK_SAM-like_2nd"/>
</dbReference>
<dbReference type="RefSeq" id="WP_132700452.1">
    <property type="nucleotide sequence ID" value="NZ_SLZR01000003.1"/>
</dbReference>